<dbReference type="RefSeq" id="WP_009762541.1">
    <property type="nucleotide sequence ID" value="NZ_CP141050.1"/>
</dbReference>
<feature type="transmembrane region" description="Helical" evidence="7">
    <location>
        <begin position="428"/>
        <end position="446"/>
    </location>
</feature>
<accession>I4YR98</accession>
<proteinExistence type="inferred from homology"/>
<feature type="transmembrane region" description="Helical" evidence="7">
    <location>
        <begin position="319"/>
        <end position="341"/>
    </location>
</feature>
<keyword evidence="12" id="KW-1185">Reference proteome</keyword>
<keyword evidence="4 7" id="KW-0812">Transmembrane</keyword>
<feature type="domain" description="Mechanosensitive ion channel transmembrane helices 2/3" evidence="10">
    <location>
        <begin position="486"/>
        <end position="527"/>
    </location>
</feature>
<evidence type="ECO:0000256" key="6">
    <source>
        <dbReference type="ARBA" id="ARBA00023136"/>
    </source>
</evidence>
<keyword evidence="3" id="KW-1003">Cell membrane</keyword>
<dbReference type="InterPro" id="IPR010920">
    <property type="entry name" value="LSM_dom_sf"/>
</dbReference>
<feature type="transmembrane region" description="Helical" evidence="7">
    <location>
        <begin position="394"/>
        <end position="413"/>
    </location>
</feature>
<dbReference type="InterPro" id="IPR045276">
    <property type="entry name" value="YbiO_bact"/>
</dbReference>
<feature type="domain" description="Mechanosensitive ion channel MscS" evidence="8">
    <location>
        <begin position="529"/>
        <end position="593"/>
    </location>
</feature>
<dbReference type="Gene3D" id="2.30.30.60">
    <property type="match status" value="1"/>
</dbReference>
<dbReference type="Gene3D" id="1.10.287.1260">
    <property type="match status" value="1"/>
</dbReference>
<feature type="transmembrane region" description="Helical" evidence="7">
    <location>
        <begin position="177"/>
        <end position="197"/>
    </location>
</feature>
<dbReference type="Pfam" id="PF21082">
    <property type="entry name" value="MS_channel_3rd"/>
    <property type="match status" value="1"/>
</dbReference>
<gene>
    <name evidence="11" type="ORF">MicloDRAFT_00030390</name>
</gene>
<dbReference type="Proteomes" id="UP000003947">
    <property type="component" value="Unassembled WGS sequence"/>
</dbReference>
<dbReference type="Gene3D" id="3.30.70.100">
    <property type="match status" value="1"/>
</dbReference>
<evidence type="ECO:0000313" key="12">
    <source>
        <dbReference type="Proteomes" id="UP000003947"/>
    </source>
</evidence>
<dbReference type="PATRIC" id="fig|864069.3.peg.3296"/>
<evidence type="ECO:0000256" key="5">
    <source>
        <dbReference type="ARBA" id="ARBA00022989"/>
    </source>
</evidence>
<feature type="transmembrane region" description="Helical" evidence="7">
    <location>
        <begin position="203"/>
        <end position="222"/>
    </location>
</feature>
<feature type="transmembrane region" description="Helical" evidence="7">
    <location>
        <begin position="260"/>
        <end position="283"/>
    </location>
</feature>
<evidence type="ECO:0000256" key="1">
    <source>
        <dbReference type="ARBA" id="ARBA00004651"/>
    </source>
</evidence>
<dbReference type="eggNOG" id="COG0668">
    <property type="taxonomic scope" value="Bacteria"/>
</dbReference>
<feature type="transmembrane region" description="Helical" evidence="7">
    <location>
        <begin position="289"/>
        <end position="307"/>
    </location>
</feature>
<keyword evidence="6 7" id="KW-0472">Membrane</keyword>
<dbReference type="InterPro" id="IPR011066">
    <property type="entry name" value="MscS_channel_C_sf"/>
</dbReference>
<evidence type="ECO:0000256" key="2">
    <source>
        <dbReference type="ARBA" id="ARBA00008017"/>
    </source>
</evidence>
<protein>
    <submittedName>
        <fullName evidence="11">Small-conductance mechanosensitive channel</fullName>
    </submittedName>
</protein>
<dbReference type="InterPro" id="IPR023408">
    <property type="entry name" value="MscS_beta-dom_sf"/>
</dbReference>
<evidence type="ECO:0000256" key="3">
    <source>
        <dbReference type="ARBA" id="ARBA00022475"/>
    </source>
</evidence>
<comment type="subcellular location">
    <subcellularLocation>
        <location evidence="1">Cell membrane</location>
        <topology evidence="1">Multi-pass membrane protein</topology>
    </subcellularLocation>
</comment>
<dbReference type="InterPro" id="IPR049142">
    <property type="entry name" value="MS_channel_1st"/>
</dbReference>
<feature type="transmembrane region" description="Helical" evidence="7">
    <location>
        <begin position="347"/>
        <end position="373"/>
    </location>
</feature>
<dbReference type="PANTHER" id="PTHR30460">
    <property type="entry name" value="MODERATE CONDUCTANCE MECHANOSENSITIVE CHANNEL YBIO"/>
    <property type="match status" value="1"/>
</dbReference>
<evidence type="ECO:0000256" key="7">
    <source>
        <dbReference type="SAM" id="Phobius"/>
    </source>
</evidence>
<dbReference type="InterPro" id="IPR011014">
    <property type="entry name" value="MscS_channel_TM-2"/>
</dbReference>
<evidence type="ECO:0000259" key="10">
    <source>
        <dbReference type="Pfam" id="PF21088"/>
    </source>
</evidence>
<dbReference type="EMBL" id="JH660645">
    <property type="protein sequence ID" value="EIM26490.1"/>
    <property type="molecule type" value="Genomic_DNA"/>
</dbReference>
<dbReference type="HOGENOM" id="CLU_013626_3_1_5"/>
<evidence type="ECO:0000313" key="11">
    <source>
        <dbReference type="EMBL" id="EIM26490.1"/>
    </source>
</evidence>
<dbReference type="GO" id="GO:0008381">
    <property type="term" value="F:mechanosensitive monoatomic ion channel activity"/>
    <property type="evidence" value="ECO:0007669"/>
    <property type="project" value="InterPro"/>
</dbReference>
<dbReference type="SUPFAM" id="SSF82861">
    <property type="entry name" value="Mechanosensitive channel protein MscS (YggB), transmembrane region"/>
    <property type="match status" value="1"/>
</dbReference>
<dbReference type="SUPFAM" id="SSF50182">
    <property type="entry name" value="Sm-like ribonucleoproteins"/>
    <property type="match status" value="1"/>
</dbReference>
<dbReference type="AlphaFoldDB" id="I4YR98"/>
<feature type="transmembrane region" description="Helical" evidence="7">
    <location>
        <begin position="126"/>
        <end position="148"/>
    </location>
</feature>
<evidence type="ECO:0000259" key="9">
    <source>
        <dbReference type="Pfam" id="PF21082"/>
    </source>
</evidence>
<name>I4YR98_9HYPH</name>
<feature type="domain" description="Mechanosensitive ion channel MscS C-terminal" evidence="9">
    <location>
        <begin position="599"/>
        <end position="686"/>
    </location>
</feature>
<dbReference type="InterPro" id="IPR006685">
    <property type="entry name" value="MscS_channel_2nd"/>
</dbReference>
<dbReference type="PANTHER" id="PTHR30460:SF0">
    <property type="entry name" value="MODERATE CONDUCTANCE MECHANOSENSITIVE CHANNEL YBIO"/>
    <property type="match status" value="1"/>
</dbReference>
<comment type="similarity">
    <text evidence="2">Belongs to the MscS (TC 1.A.23) family.</text>
</comment>
<dbReference type="Pfam" id="PF00924">
    <property type="entry name" value="MS_channel_2nd"/>
    <property type="match status" value="1"/>
</dbReference>
<evidence type="ECO:0000259" key="8">
    <source>
        <dbReference type="Pfam" id="PF00924"/>
    </source>
</evidence>
<sequence precursor="true">MVVERVIMLAPAKPGRWAMLILLALVFLAAPLGAVAPAQEAQTPPSVQEFVKLLEDPAVRVWLERARSAQEAPSSSEPIADRIQMASRLSGIHEHFAKVVLAIPHFLFELRRASNRLLQELRNRGLSTVVALIGGFAALGYGSECLFWRATKRSRRWIRHHPMTTVADRLRMIAMRLGFGSLVVAIFGLGSVGAFLLFEWPPLLRQVVIAYLAAAVLFRLTLVLGRVVLVPNGTVELDDLARFRVVPMPAEHARFWQRRLGLFIGYWAFGRATLDLLIVFGFSPDLHEAAGYFLGMGLLGIALEAIWRRPCPKVAPPHTSWGPACLSILLTAYGVLLWLLWVAGLDHLFWLIVVAMLLPKAIAVGQLAVAHLLRPTAEDEVPKRGVLEVAIKRGLRMVLMLTAALFLADVWGIDLVAITARDTLATRMVRGALTSIMVLLLADFLWHVSKAAVDARLAEAGAAASPNTKDAIHQARLRTLLPIFRNILFVVITTLAALTALSALGFEIGPLIAGAGVFGVAVGFGAQTMVKDVISGIFYLLDDAFRIGEYIQSGSYKGTVEAFSLRSVKLRHHRGPVYTVPFGQLGAVQNMSRDWVIDKFQINVTYDTDLERVRKLIKTIGQELAEESEFSQHIIDPLKMQGVEQFGDYAIEIRCKMTTRPGEQFTIRRRALARIKQAFDESGIRFATPTVLVSEREATGPAAARHVIERTSSKRPAAE</sequence>
<dbReference type="Pfam" id="PF21088">
    <property type="entry name" value="MS_channel_1st"/>
    <property type="match status" value="1"/>
</dbReference>
<evidence type="ECO:0000256" key="4">
    <source>
        <dbReference type="ARBA" id="ARBA00022692"/>
    </source>
</evidence>
<feature type="transmembrane region" description="Helical" evidence="7">
    <location>
        <begin position="511"/>
        <end position="530"/>
    </location>
</feature>
<dbReference type="SUPFAM" id="SSF82689">
    <property type="entry name" value="Mechanosensitive channel protein MscS (YggB), C-terminal domain"/>
    <property type="match status" value="1"/>
</dbReference>
<reference evidence="11 12" key="1">
    <citation type="submission" date="2012-02" db="EMBL/GenBank/DDBJ databases">
        <title>Improved High-Quality Draft sequence of Microvirga sp. WSM3557.</title>
        <authorList>
            <consortium name="US DOE Joint Genome Institute"/>
            <person name="Lucas S."/>
            <person name="Han J."/>
            <person name="Lapidus A."/>
            <person name="Cheng J.-F."/>
            <person name="Goodwin L."/>
            <person name="Pitluck S."/>
            <person name="Peters L."/>
            <person name="Zhang X."/>
            <person name="Detter J.C."/>
            <person name="Han C."/>
            <person name="Tapia R."/>
            <person name="Land M."/>
            <person name="Hauser L."/>
            <person name="Kyrpides N."/>
            <person name="Ivanova N."/>
            <person name="Pagani I."/>
            <person name="Brau L."/>
            <person name="Yates R."/>
            <person name="O'Hara G."/>
            <person name="Rui T."/>
            <person name="Howieson J."/>
            <person name="Reeve W."/>
            <person name="Woyke T."/>
        </authorList>
    </citation>
    <scope>NUCLEOTIDE SEQUENCE [LARGE SCALE GENOMIC DNA]</scope>
    <source>
        <strain evidence="11 12">WSM3557</strain>
    </source>
</reference>
<dbReference type="InterPro" id="IPR049278">
    <property type="entry name" value="MS_channel_C"/>
</dbReference>
<feature type="transmembrane region" description="Helical" evidence="7">
    <location>
        <begin position="483"/>
        <end position="505"/>
    </location>
</feature>
<keyword evidence="5 7" id="KW-1133">Transmembrane helix</keyword>
<organism evidence="11 12">
    <name type="scientific">Microvirga lotononidis</name>
    <dbReference type="NCBI Taxonomy" id="864069"/>
    <lineage>
        <taxon>Bacteria</taxon>
        <taxon>Pseudomonadati</taxon>
        <taxon>Pseudomonadota</taxon>
        <taxon>Alphaproteobacteria</taxon>
        <taxon>Hyphomicrobiales</taxon>
        <taxon>Methylobacteriaceae</taxon>
        <taxon>Microvirga</taxon>
    </lineage>
</organism>
<dbReference type="GO" id="GO:0005886">
    <property type="term" value="C:plasma membrane"/>
    <property type="evidence" value="ECO:0007669"/>
    <property type="project" value="UniProtKB-SubCell"/>
</dbReference>
<dbReference type="STRING" id="864069.MicloDRAFT_00030390"/>